<dbReference type="EMBL" id="DRNO01000137">
    <property type="protein sequence ID" value="HFC03631.1"/>
    <property type="molecule type" value="Genomic_DNA"/>
</dbReference>
<accession>A0A7V2SL91</accession>
<evidence type="ECO:0000313" key="2">
    <source>
        <dbReference type="Proteomes" id="UP000885722"/>
    </source>
</evidence>
<comment type="caution">
    <text evidence="1">The sequence shown here is derived from an EMBL/GenBank/DDBJ whole genome shotgun (WGS) entry which is preliminary data.</text>
</comment>
<dbReference type="AlphaFoldDB" id="A0A7V2SL91"/>
<sequence length="60" mass="6575">SIVKLVKMGTIIPGISLWAFAVLILLLAYGQSIADPHPIWELIEKAQKEGRVKDYAKAVA</sequence>
<feature type="non-terminal residue" evidence="1">
    <location>
        <position position="1"/>
    </location>
</feature>
<evidence type="ECO:0008006" key="3">
    <source>
        <dbReference type="Google" id="ProtNLM"/>
    </source>
</evidence>
<dbReference type="Pfam" id="PF04403">
    <property type="entry name" value="PqiA"/>
    <property type="match status" value="1"/>
</dbReference>
<dbReference type="Proteomes" id="UP000885722">
    <property type="component" value="Unassembled WGS sequence"/>
</dbReference>
<protein>
    <recommendedName>
        <fullName evidence="3">Paraquat-inducible protein A</fullName>
    </recommendedName>
</protein>
<reference evidence="1" key="1">
    <citation type="journal article" date="2020" name="mSystems">
        <title>Genome- and Community-Level Interaction Insights into Carbon Utilization and Element Cycling Functions of Hydrothermarchaeota in Hydrothermal Sediment.</title>
        <authorList>
            <person name="Zhou Z."/>
            <person name="Liu Y."/>
            <person name="Xu W."/>
            <person name="Pan J."/>
            <person name="Luo Z.H."/>
            <person name="Li M."/>
        </authorList>
    </citation>
    <scope>NUCLEOTIDE SEQUENCE [LARGE SCALE GENOMIC DNA]</scope>
    <source>
        <strain evidence="1">HyVt-513</strain>
    </source>
</reference>
<proteinExistence type="predicted"/>
<evidence type="ECO:0000313" key="1">
    <source>
        <dbReference type="EMBL" id="HFC03631.1"/>
    </source>
</evidence>
<dbReference type="InterPro" id="IPR007498">
    <property type="entry name" value="PqiA-like"/>
</dbReference>
<gene>
    <name evidence="1" type="ORF">ENJ74_02045</name>
</gene>
<organism evidence="1 2">
    <name type="scientific">Nitratifractor salsuginis</name>
    <dbReference type="NCBI Taxonomy" id="269261"/>
    <lineage>
        <taxon>Bacteria</taxon>
        <taxon>Pseudomonadati</taxon>
        <taxon>Campylobacterota</taxon>
        <taxon>Epsilonproteobacteria</taxon>
        <taxon>Campylobacterales</taxon>
        <taxon>Sulfurovaceae</taxon>
        <taxon>Nitratifractor</taxon>
    </lineage>
</organism>
<name>A0A7V2SL91_9BACT</name>